<feature type="transmembrane region" description="Helical" evidence="5">
    <location>
        <begin position="510"/>
        <end position="536"/>
    </location>
</feature>
<dbReference type="AlphaFoldDB" id="A0A518C2R7"/>
<dbReference type="InterPro" id="IPR000515">
    <property type="entry name" value="MetI-like"/>
</dbReference>
<proteinExistence type="inferred from homology"/>
<feature type="transmembrane region" description="Helical" evidence="5">
    <location>
        <begin position="675"/>
        <end position="695"/>
    </location>
</feature>
<evidence type="ECO:0000256" key="1">
    <source>
        <dbReference type="ARBA" id="ARBA00004651"/>
    </source>
</evidence>
<dbReference type="RefSeq" id="WP_196782254.1">
    <property type="nucleotide sequence ID" value="NZ_CP036289.1"/>
</dbReference>
<feature type="region of interest" description="Disordered" evidence="7">
    <location>
        <begin position="83"/>
        <end position="109"/>
    </location>
</feature>
<protein>
    <submittedName>
        <fullName evidence="9">Phosphate transport system permease protein PstA</fullName>
    </submittedName>
</protein>
<dbReference type="PANTHER" id="PTHR43470">
    <property type="entry name" value="PHOSPHATE TRANSPORT SYSTEM PERMEASE PROTEIN PSTA-RELATED"/>
    <property type="match status" value="1"/>
</dbReference>
<feature type="domain" description="ABC transmembrane type-1" evidence="8">
    <location>
        <begin position="511"/>
        <end position="820"/>
    </location>
</feature>
<feature type="transmembrane region" description="Helical" evidence="5">
    <location>
        <begin position="33"/>
        <end position="56"/>
    </location>
</feature>
<feature type="compositionally biased region" description="Polar residues" evidence="7">
    <location>
        <begin position="89"/>
        <end position="101"/>
    </location>
</feature>
<feature type="transmembrane region" description="Helical" evidence="5">
    <location>
        <begin position="724"/>
        <end position="742"/>
    </location>
</feature>
<dbReference type="PROSITE" id="PS50928">
    <property type="entry name" value="ABC_TM1"/>
    <property type="match status" value="1"/>
</dbReference>
<name>A0A518C2R7_9BACT</name>
<organism evidence="9 10">
    <name type="scientific">Bremerella volcania</name>
    <dbReference type="NCBI Taxonomy" id="2527984"/>
    <lineage>
        <taxon>Bacteria</taxon>
        <taxon>Pseudomonadati</taxon>
        <taxon>Planctomycetota</taxon>
        <taxon>Planctomycetia</taxon>
        <taxon>Pirellulales</taxon>
        <taxon>Pirellulaceae</taxon>
        <taxon>Bremerella</taxon>
    </lineage>
</organism>
<evidence type="ECO:0000313" key="10">
    <source>
        <dbReference type="Proteomes" id="UP000318626"/>
    </source>
</evidence>
<gene>
    <name evidence="9" type="primary">pstA_1</name>
    <name evidence="9" type="ORF">Pan97_04860</name>
</gene>
<dbReference type="CDD" id="cd06261">
    <property type="entry name" value="TM_PBP2"/>
    <property type="match status" value="1"/>
</dbReference>
<dbReference type="GO" id="GO:0005886">
    <property type="term" value="C:plasma membrane"/>
    <property type="evidence" value="ECO:0007669"/>
    <property type="project" value="UniProtKB-SubCell"/>
</dbReference>
<feature type="transmembrane region" description="Helical" evidence="5">
    <location>
        <begin position="556"/>
        <end position="580"/>
    </location>
</feature>
<dbReference type="Gene3D" id="1.10.3720.10">
    <property type="entry name" value="MetI-like"/>
    <property type="match status" value="2"/>
</dbReference>
<feature type="transmembrane region" description="Helical" evidence="5">
    <location>
        <begin position="801"/>
        <end position="823"/>
    </location>
</feature>
<keyword evidence="4 5" id="KW-0472">Membrane</keyword>
<feature type="coiled-coil region" evidence="6">
    <location>
        <begin position="205"/>
        <end position="232"/>
    </location>
</feature>
<comment type="similarity">
    <text evidence="5">Belongs to the binding-protein-dependent transport system permease family.</text>
</comment>
<dbReference type="InterPro" id="IPR035906">
    <property type="entry name" value="MetI-like_sf"/>
</dbReference>
<keyword evidence="2 5" id="KW-0812">Transmembrane</keyword>
<comment type="subcellular location">
    <subcellularLocation>
        <location evidence="1 5">Cell membrane</location>
        <topology evidence="1 5">Multi-pass membrane protein</topology>
    </subcellularLocation>
</comment>
<dbReference type="SUPFAM" id="SSF161098">
    <property type="entry name" value="MetI-like"/>
    <property type="match status" value="2"/>
</dbReference>
<evidence type="ECO:0000256" key="5">
    <source>
        <dbReference type="RuleBase" id="RU363032"/>
    </source>
</evidence>
<keyword evidence="5" id="KW-0813">Transport</keyword>
<dbReference type="PANTHER" id="PTHR43470:SF6">
    <property type="entry name" value="PHOSPHATE TRANSPORT SYSTEM PERMEASE PROTEIN PSTA"/>
    <property type="match status" value="1"/>
</dbReference>
<keyword evidence="3 5" id="KW-1133">Transmembrane helix</keyword>
<evidence type="ECO:0000313" key="9">
    <source>
        <dbReference type="EMBL" id="QDU73513.1"/>
    </source>
</evidence>
<dbReference type="GO" id="GO:0055085">
    <property type="term" value="P:transmembrane transport"/>
    <property type="evidence" value="ECO:0007669"/>
    <property type="project" value="InterPro"/>
</dbReference>
<evidence type="ECO:0000256" key="3">
    <source>
        <dbReference type="ARBA" id="ARBA00022989"/>
    </source>
</evidence>
<sequence length="836" mass="92310">MSQPQENANSHVKKYQRKVRPGLTILSQGEPMIWLSGGALALALLMIFGLLGLIVYQGMASFWPGRLYLVTLKDGSVLMGELTDEEDYTSGSTSSDQSENGTAKPKPSHRWQYRTDNFEFKAAQSGTYQWVTQEELSDTPPTMPEWAMLFERTKLGRFIGTPQKFVTSKARPISSDEDDLSDIHSFFANNQSRLPGPDVQDEDAQAEWAATLESLKQEIDSVQEKLNALQAENTQSFITQNRNGKQDLVGVTESGEVLPLSDVAVGQNLVAIREVLEGPQATYDAYRQHHDSARESVHAIDRIAEYEVGESSRRQEQARLQLRSQELEHDVFVEGLANEIYNLKIELSAIQADKQKDVRIVERATRVLGKDSAMAKVGPDLVAALNSQRTSEESRIEARLDEIEQLLEQVPPAARQAVDHFVEVRFEVDNQIAALQERINEIEDRNNRYGLFATTAEGTEAELKLGDIVRAFPANQLDWLGRLNVYFSRWGEFLLADPREANSEGGVFPAIWGTVAMTMIMSLIVVPFGVLAALYLREYAKSGPIVSIIRISINNLAGVPSIVFGVFGYGFLILVVGAYIDGGPSNANLPTMPKLWWWLTAAGLAIVAFSAFITTSYSLGSRKVLTRMRTPTLGIASLLLWILTTVAFIALVAFTPNFHGMYQANLPNPTFGKGGLLWASLTLALLTLPVVIVATEEALAAVPNSLREGSYGCGASKWQTIRRIVLPHALPGIMTGMILAMARGAGEVAPLMLVGVLKLAPELPVDLSAPFVHLDRSFMHLGFHIFDLGFQSPNSEAAKPMVFTTTLLLITVIATLNLFAIWLRARLRKRFQSGQF</sequence>
<evidence type="ECO:0000256" key="7">
    <source>
        <dbReference type="SAM" id="MobiDB-lite"/>
    </source>
</evidence>
<evidence type="ECO:0000256" key="2">
    <source>
        <dbReference type="ARBA" id="ARBA00022692"/>
    </source>
</evidence>
<dbReference type="EMBL" id="CP036289">
    <property type="protein sequence ID" value="QDU73513.1"/>
    <property type="molecule type" value="Genomic_DNA"/>
</dbReference>
<evidence type="ECO:0000256" key="6">
    <source>
        <dbReference type="SAM" id="Coils"/>
    </source>
</evidence>
<evidence type="ECO:0000259" key="8">
    <source>
        <dbReference type="PROSITE" id="PS50928"/>
    </source>
</evidence>
<dbReference type="KEGG" id="bvo:Pan97_04860"/>
<feature type="transmembrane region" description="Helical" evidence="5">
    <location>
        <begin position="595"/>
        <end position="620"/>
    </location>
</feature>
<dbReference type="Pfam" id="PF00528">
    <property type="entry name" value="BPD_transp_1"/>
    <property type="match status" value="1"/>
</dbReference>
<dbReference type="Proteomes" id="UP000318626">
    <property type="component" value="Chromosome"/>
</dbReference>
<reference evidence="10" key="1">
    <citation type="submission" date="2019-02" db="EMBL/GenBank/DDBJ databases">
        <title>Deep-cultivation of Planctomycetes and their phenomic and genomic characterization uncovers novel biology.</title>
        <authorList>
            <person name="Wiegand S."/>
            <person name="Jogler M."/>
            <person name="Boedeker C."/>
            <person name="Pinto D."/>
            <person name="Vollmers J."/>
            <person name="Rivas-Marin E."/>
            <person name="Kohn T."/>
            <person name="Peeters S.H."/>
            <person name="Heuer A."/>
            <person name="Rast P."/>
            <person name="Oberbeckmann S."/>
            <person name="Bunk B."/>
            <person name="Jeske O."/>
            <person name="Meyerdierks A."/>
            <person name="Storesund J.E."/>
            <person name="Kallscheuer N."/>
            <person name="Luecker S."/>
            <person name="Lage O.M."/>
            <person name="Pohl T."/>
            <person name="Merkel B.J."/>
            <person name="Hornburger P."/>
            <person name="Mueller R.-W."/>
            <person name="Bruemmer F."/>
            <person name="Labrenz M."/>
            <person name="Spormann A.M."/>
            <person name="Op den Camp H."/>
            <person name="Overmann J."/>
            <person name="Amann R."/>
            <person name="Jetten M.S.M."/>
            <person name="Mascher T."/>
            <person name="Medema M.H."/>
            <person name="Devos D.P."/>
            <person name="Kaster A.-K."/>
            <person name="Ovreas L."/>
            <person name="Rohde M."/>
            <person name="Galperin M.Y."/>
            <person name="Jogler C."/>
        </authorList>
    </citation>
    <scope>NUCLEOTIDE SEQUENCE [LARGE SCALE GENOMIC DNA]</scope>
    <source>
        <strain evidence="10">Pan97</strain>
    </source>
</reference>
<keyword evidence="10" id="KW-1185">Reference proteome</keyword>
<keyword evidence="6" id="KW-0175">Coiled coil</keyword>
<accession>A0A518C2R7</accession>
<evidence type="ECO:0000256" key="4">
    <source>
        <dbReference type="ARBA" id="ARBA00023136"/>
    </source>
</evidence>
<feature type="transmembrane region" description="Helical" evidence="5">
    <location>
        <begin position="632"/>
        <end position="655"/>
    </location>
</feature>